<name>A0A0F9LGT6_9ZZZZ</name>
<sequence length="186" mass="21409">MKPFKGKRNRKLKIKNNYNTTLTFLIVIHILVLTISFGIYTRRNNPYLNIIFSFKTIEIDSDIGLISISFLEKEFSDEYETIMAAAYRNGCEGDNLLILFAIRKAENGPPGNEFGIMCQKGTSLDTQAGWAAVTIIKSWKKWNGEGDFIICLGDKYCPSSVDYVGNINWIKNVTYWYEKFKEKENK</sequence>
<reference evidence="2" key="1">
    <citation type="journal article" date="2015" name="Nature">
        <title>Complex archaea that bridge the gap between prokaryotes and eukaryotes.</title>
        <authorList>
            <person name="Spang A."/>
            <person name="Saw J.H."/>
            <person name="Jorgensen S.L."/>
            <person name="Zaremba-Niedzwiedzka K."/>
            <person name="Martijn J."/>
            <person name="Lind A.E."/>
            <person name="van Eijk R."/>
            <person name="Schleper C."/>
            <person name="Guy L."/>
            <person name="Ettema T.J."/>
        </authorList>
    </citation>
    <scope>NUCLEOTIDE SEQUENCE</scope>
</reference>
<gene>
    <name evidence="2" type="ORF">LCGC14_1582010</name>
</gene>
<evidence type="ECO:0000313" key="2">
    <source>
        <dbReference type="EMBL" id="KKM26710.1"/>
    </source>
</evidence>
<keyword evidence="1" id="KW-0812">Transmembrane</keyword>
<dbReference type="EMBL" id="LAZR01012463">
    <property type="protein sequence ID" value="KKM26710.1"/>
    <property type="molecule type" value="Genomic_DNA"/>
</dbReference>
<dbReference type="AlphaFoldDB" id="A0A0F9LGT6"/>
<proteinExistence type="predicted"/>
<organism evidence="2">
    <name type="scientific">marine sediment metagenome</name>
    <dbReference type="NCBI Taxonomy" id="412755"/>
    <lineage>
        <taxon>unclassified sequences</taxon>
        <taxon>metagenomes</taxon>
        <taxon>ecological metagenomes</taxon>
    </lineage>
</organism>
<feature type="transmembrane region" description="Helical" evidence="1">
    <location>
        <begin position="21"/>
        <end position="40"/>
    </location>
</feature>
<keyword evidence="1" id="KW-0472">Membrane</keyword>
<keyword evidence="1" id="KW-1133">Transmembrane helix</keyword>
<protein>
    <recommendedName>
        <fullName evidence="3">Transglycosylase SLT domain-containing protein</fullName>
    </recommendedName>
</protein>
<accession>A0A0F9LGT6</accession>
<evidence type="ECO:0000256" key="1">
    <source>
        <dbReference type="SAM" id="Phobius"/>
    </source>
</evidence>
<comment type="caution">
    <text evidence="2">The sequence shown here is derived from an EMBL/GenBank/DDBJ whole genome shotgun (WGS) entry which is preliminary data.</text>
</comment>
<evidence type="ECO:0008006" key="3">
    <source>
        <dbReference type="Google" id="ProtNLM"/>
    </source>
</evidence>